<dbReference type="InterPro" id="IPR013762">
    <property type="entry name" value="Integrase-like_cat_sf"/>
</dbReference>
<dbReference type="GO" id="GO:0003677">
    <property type="term" value="F:DNA binding"/>
    <property type="evidence" value="ECO:0007669"/>
    <property type="project" value="InterPro"/>
</dbReference>
<dbReference type="SUPFAM" id="SSF56349">
    <property type="entry name" value="DNA breaking-rejoining enzymes"/>
    <property type="match status" value="1"/>
</dbReference>
<keyword evidence="4" id="KW-1185">Reference proteome</keyword>
<dbReference type="InterPro" id="IPR052925">
    <property type="entry name" value="Phage_Integrase-like_Recomb"/>
</dbReference>
<evidence type="ECO:0008006" key="5">
    <source>
        <dbReference type="Google" id="ProtNLM"/>
    </source>
</evidence>
<dbReference type="Gene3D" id="1.10.443.10">
    <property type="entry name" value="Intergrase catalytic core"/>
    <property type="match status" value="1"/>
</dbReference>
<dbReference type="OrthoDB" id="123621at2759"/>
<evidence type="ECO:0000256" key="1">
    <source>
        <dbReference type="ARBA" id="ARBA00023172"/>
    </source>
</evidence>
<dbReference type="PANTHER" id="PTHR34605:SF3">
    <property type="entry name" value="P CELL-TYPE AGGLUTINATION PROTEIN MAP4-LIKE-RELATED"/>
    <property type="match status" value="1"/>
</dbReference>
<evidence type="ECO:0000256" key="2">
    <source>
        <dbReference type="SAM" id="MobiDB-lite"/>
    </source>
</evidence>
<accession>A0A812WBM8</accession>
<gene>
    <name evidence="3" type="ORF">SPIL2461_LOCUS18155</name>
</gene>
<dbReference type="GO" id="GO:0015074">
    <property type="term" value="P:DNA integration"/>
    <property type="evidence" value="ECO:0007669"/>
    <property type="project" value="InterPro"/>
</dbReference>
<dbReference type="GO" id="GO:0006310">
    <property type="term" value="P:DNA recombination"/>
    <property type="evidence" value="ECO:0007669"/>
    <property type="project" value="UniProtKB-KW"/>
</dbReference>
<evidence type="ECO:0000313" key="3">
    <source>
        <dbReference type="EMBL" id="CAE7664858.1"/>
    </source>
</evidence>
<reference evidence="3" key="1">
    <citation type="submission" date="2021-02" db="EMBL/GenBank/DDBJ databases">
        <authorList>
            <person name="Dougan E. K."/>
            <person name="Rhodes N."/>
            <person name="Thang M."/>
            <person name="Chan C."/>
        </authorList>
    </citation>
    <scope>NUCLEOTIDE SEQUENCE</scope>
</reference>
<name>A0A812WBM8_SYMPI</name>
<dbReference type="EMBL" id="CAJNIZ010043637">
    <property type="protein sequence ID" value="CAE7664858.1"/>
    <property type="molecule type" value="Genomic_DNA"/>
</dbReference>
<keyword evidence="1" id="KW-0233">DNA recombination</keyword>
<dbReference type="PANTHER" id="PTHR34605">
    <property type="entry name" value="PHAGE_INTEGRASE DOMAIN-CONTAINING PROTEIN"/>
    <property type="match status" value="1"/>
</dbReference>
<evidence type="ECO:0000313" key="4">
    <source>
        <dbReference type="Proteomes" id="UP000649617"/>
    </source>
</evidence>
<feature type="region of interest" description="Disordered" evidence="2">
    <location>
        <begin position="107"/>
        <end position="136"/>
    </location>
</feature>
<feature type="compositionally biased region" description="Basic and acidic residues" evidence="2">
    <location>
        <begin position="112"/>
        <end position="125"/>
    </location>
</feature>
<proteinExistence type="predicted"/>
<sequence>MRATDFISYTDAELDAFTYEATPHKWPLAVLSEVREELHWRFLEELKEILRLLKKEAGRETMSLQDIKFFALLPNEHGHAWLKLPRTFDLLNPEGWFATGGSSNRTAARADAAAHDVGRRSESGERPGGARWSGGQAYSQGIAGASFVTRGDKSSEGQDTYGQEWHVVVLGRTGSSWRGGLKGLKIETKETVNDKIKALRTGMAKDKADKVVDGKRAGSDADKGETTRAGGEKVVQFWDVPEEFLSITPAEEDMRQKIQGPDHSWLDNDEAPSRATWQKGGAKPIERGLEWAAARVALDPNATFEELVGEMVTYGVGDMAAEALERATECKAESEKGIAVSEAETSWEPGPLQQGSCGESWLDNLQWTRRRTRAAKSDLIKHVKQQRHSPRWANQRSEWLPLRVYTHDMIHANHDKDFRSHAVFPIPDLEDGKLIVIRANYSRQLPRQPGGGDSDRLDVGRRGTCSTVSSEAKANVWWFAPPCTSFCDWSLLENGATRTFECPEGGANGAPLKDAERLGNLLSKAAAEGFLAGLDGDAFPIAESTARSGRYPKMWDLPWWKAILARPDVDFVEFPCVPLVWAFSEGDGFYHHRTRVVFRKCSALAAALSRRCPGVGGAHRHIALKGSRPGAVETDDARAAGDMGPLDNKQQPQLATSLTSLDNNQQPQLRAPGFEYPAADSAWPSVQATSLTSTTSVPEAGDILGFNRLCARSAGDILGFNHLRARSAGDIVGFNHLRDITGSNHLRARRAGDIMGFNHLCARSAGDITGFNHLRARSASRAIGFNHVRPRSAGATTGSKNYLFVRESRLAGSSLCMGQFVSLEGETRAGSLEPRCVEGYRAPTRDAKAAAEDYVDHVHVREENGLNNLAGVDETILDTILHPDTLAYMREVRHKGLAARYNGPRQRVVSSPFNAVDKMLPDRSIAPDKRVVHDQRGVNAFTEKTFHPPALQPKHAQVARLVLWIKRRLPGITVLLSKRDIAGAFRLLWVDPADVELFAGDLPWCPEHMEGEVFAEGEEFTVIYLVRLRAHHPCHARRDLSWAFDSKILVDDNVLVEPWVGLRPCIAGDVYDQGVMQLLGKAAVNKEKNEIEGPFRTFQTVCLDLETCSEEVHLPERRVAKGASLLAEAAFDYGAKDITVWEIQRFRGIATGWTVVVKGLKNELKAADRFLDLETDGGARARPRACSSEEEEDQAWRDLWELFEACRWLCARPETWPAKFGASTRELLPVRERLALPDEIKEGAVFVSSDATKVVIGAIDWTNGKVMRTDASLAARWVWQRGDHDGKVILYGGDNQVVRQWITERQSGTVSGRLMVQRRGIPPMAWAMWLDCGRHRPLDLRQAVEDSEKFGPCLLAWDVDDREELLRLKEQRLRRAIPTAMVPNWANLRVVELAGDGRWLFDFLEAANAMGCQSRRAGWARVVVIEGPRAAEWERVRGVFEGAGWHVFEGELVTTEFGVVGSQWIKPTKILTDAGVPRDPLLPVVKGHYWDQVGRHNLYGTGGPLLWPLRKSDSHMVEDCIVFDPRGPPGMVRKLEAEEVWWCQGRTSHQLQLLHQQGLDSQKALVEGNKATGGHTAMALVLMAGYVDRNGPDRKAGGGHDPLGEEALTKLLEWLGRWRRGIFPRAQLVGDCRAGGRPSAEDSELYEVERAVWRWGEALWLWALFTDEDEGEVDFHRAGGRPGGKAGDKAREACGEAHVHESPVQVRPFDGLVGDRVEEWIEENLVGYHADSTTKQYAGIYGKWKAWSRRQKWHTEYLDKAQRVETNEDKILGFLGYLGWLGCSVATIKQAVFALKDAHKRAGKGNSTEGMYRLWMLLGALDKRSVKKPRRLGVTPEMLRWIKRVTNVDCDEVGDILDAAVLRAAVMTAWFFMLRAKEYCDSNGIDYAMILRGVDVKFLFDDVGGIQVVIGSQCSSGDADLCVVEALEELSRLAPRRFGHGPEALQPLFRWANGTVVKRLQIQNVLQKTAKALGLPFERFMSHSLRIGGASALFQATGEIELVKRTGRWSSSAVQRYLHDGEVALKDAAKKMATIEQRAHYT</sequence>
<dbReference type="Proteomes" id="UP000649617">
    <property type="component" value="Unassembled WGS sequence"/>
</dbReference>
<feature type="region of interest" description="Disordered" evidence="2">
    <location>
        <begin position="261"/>
        <end position="280"/>
    </location>
</feature>
<protein>
    <recommendedName>
        <fullName evidence="5">Tyr recombinase domain-containing protein</fullName>
    </recommendedName>
</protein>
<dbReference type="InterPro" id="IPR011010">
    <property type="entry name" value="DNA_brk_join_enz"/>
</dbReference>
<comment type="caution">
    <text evidence="3">The sequence shown here is derived from an EMBL/GenBank/DDBJ whole genome shotgun (WGS) entry which is preliminary data.</text>
</comment>
<organism evidence="3 4">
    <name type="scientific">Symbiodinium pilosum</name>
    <name type="common">Dinoflagellate</name>
    <dbReference type="NCBI Taxonomy" id="2952"/>
    <lineage>
        <taxon>Eukaryota</taxon>
        <taxon>Sar</taxon>
        <taxon>Alveolata</taxon>
        <taxon>Dinophyceae</taxon>
        <taxon>Suessiales</taxon>
        <taxon>Symbiodiniaceae</taxon>
        <taxon>Symbiodinium</taxon>
    </lineage>
</organism>
<feature type="region of interest" description="Disordered" evidence="2">
    <location>
        <begin position="627"/>
        <end position="650"/>
    </location>
</feature>